<comment type="caution">
    <text evidence="5">The sequence shown here is derived from an EMBL/GenBank/DDBJ whole genome shotgun (WGS) entry which is preliminary data.</text>
</comment>
<dbReference type="Proteomes" id="UP000219972">
    <property type="component" value="Unassembled WGS sequence"/>
</dbReference>
<keyword evidence="3" id="KW-0159">Chromosome partition</keyword>
<evidence type="ECO:0000256" key="1">
    <source>
        <dbReference type="ARBA" id="ARBA00022490"/>
    </source>
</evidence>
<accession>A0ABX4J0V0</accession>
<dbReference type="Gene3D" id="1.10.10.10">
    <property type="entry name" value="Winged helix-like DNA-binding domain superfamily/Winged helix DNA-binding domain"/>
    <property type="match status" value="2"/>
</dbReference>
<reference evidence="5 6" key="1">
    <citation type="submission" date="2017-09" db="EMBL/GenBank/DDBJ databases">
        <title>Comparative genomics of rhizobia isolated from Phaseolus vulgaris in China.</title>
        <authorList>
            <person name="Tong W."/>
        </authorList>
    </citation>
    <scope>NUCLEOTIDE SEQUENCE [LARGE SCALE GENOMIC DNA]</scope>
    <source>
        <strain evidence="5 6">Y27</strain>
    </source>
</reference>
<dbReference type="Pfam" id="PF04079">
    <property type="entry name" value="SMC_ScpB"/>
    <property type="match status" value="1"/>
</dbReference>
<evidence type="ECO:0000256" key="3">
    <source>
        <dbReference type="ARBA" id="ARBA00022829"/>
    </source>
</evidence>
<gene>
    <name evidence="5" type="ORF">CO662_29590</name>
</gene>
<evidence type="ECO:0000313" key="6">
    <source>
        <dbReference type="Proteomes" id="UP000219972"/>
    </source>
</evidence>
<dbReference type="SUPFAM" id="SSF46785">
    <property type="entry name" value="Winged helix' DNA-binding domain"/>
    <property type="match status" value="2"/>
</dbReference>
<dbReference type="RefSeq" id="WP_097544856.1">
    <property type="nucleotide sequence ID" value="NZ_NWSK01000025.1"/>
</dbReference>
<proteinExistence type="predicted"/>
<keyword evidence="4" id="KW-0131">Cell cycle</keyword>
<dbReference type="PANTHER" id="PTHR34298:SF2">
    <property type="entry name" value="SEGREGATION AND CONDENSATION PROTEIN B"/>
    <property type="match status" value="1"/>
</dbReference>
<keyword evidence="2" id="KW-0132">Cell division</keyword>
<dbReference type="InterPro" id="IPR036388">
    <property type="entry name" value="WH-like_DNA-bd_sf"/>
</dbReference>
<evidence type="ECO:0000256" key="2">
    <source>
        <dbReference type="ARBA" id="ARBA00022618"/>
    </source>
</evidence>
<evidence type="ECO:0000256" key="4">
    <source>
        <dbReference type="ARBA" id="ARBA00023306"/>
    </source>
</evidence>
<evidence type="ECO:0000313" key="5">
    <source>
        <dbReference type="EMBL" id="PDS48427.1"/>
    </source>
</evidence>
<sequence>MSATPQPRRSTKKIPQDGVLYDRELEDLPPELRWREWMLRVEAVIFASAEPVMRETLARVVGRDCSIDLLIDDLREELRDRPYELVSVAGGWQHRTRSRFGETIRASTAPTRGGAAALSEFEAMVLMAVGYFQPVTRGELSKIFGKEVSRDVIGALRNAGFLASGPRSPTPGAPYTYVTTKHFLSAFGMETLRDLPDIEALEDAGLLSRNEMAAALFAEASDYAHDDVA</sequence>
<dbReference type="PIRSF" id="PIRSF019345">
    <property type="entry name" value="ScpB"/>
    <property type="match status" value="1"/>
</dbReference>
<protein>
    <submittedName>
        <fullName evidence="5">Segregation and condensation protein B</fullName>
    </submittedName>
</protein>
<dbReference type="InterPro" id="IPR005234">
    <property type="entry name" value="ScpB_csome_segregation"/>
</dbReference>
<name>A0ABX4J0V0_9HYPH</name>
<dbReference type="EMBL" id="NWSL01000027">
    <property type="protein sequence ID" value="PDS48427.1"/>
    <property type="molecule type" value="Genomic_DNA"/>
</dbReference>
<keyword evidence="1" id="KW-0963">Cytoplasm</keyword>
<dbReference type="InterPro" id="IPR036390">
    <property type="entry name" value="WH_DNA-bd_sf"/>
</dbReference>
<keyword evidence="6" id="KW-1185">Reference proteome</keyword>
<dbReference type="PANTHER" id="PTHR34298">
    <property type="entry name" value="SEGREGATION AND CONDENSATION PROTEIN B"/>
    <property type="match status" value="1"/>
</dbReference>
<organism evidence="5 6">
    <name type="scientific">Rhizobium anhuiense</name>
    <dbReference type="NCBI Taxonomy" id="1184720"/>
    <lineage>
        <taxon>Bacteria</taxon>
        <taxon>Pseudomonadati</taxon>
        <taxon>Pseudomonadota</taxon>
        <taxon>Alphaproteobacteria</taxon>
        <taxon>Hyphomicrobiales</taxon>
        <taxon>Rhizobiaceae</taxon>
        <taxon>Rhizobium/Agrobacterium group</taxon>
        <taxon>Rhizobium</taxon>
    </lineage>
</organism>